<dbReference type="NCBIfam" id="TIGR01469">
    <property type="entry name" value="cobA_cysG_Cterm"/>
    <property type="match status" value="1"/>
</dbReference>
<keyword evidence="5 10" id="KW-0808">Transferase</keyword>
<reference evidence="13" key="1">
    <citation type="submission" date="2024-05" db="EMBL/GenBank/DDBJ databases">
        <title>Planctomycetes of the genus Singulisphaera possess chitinolytic capabilities.</title>
        <authorList>
            <person name="Ivanova A."/>
        </authorList>
    </citation>
    <scope>NUCLEOTIDE SEQUENCE</scope>
    <source>
        <strain evidence="13">Ch08T</strain>
    </source>
</reference>
<evidence type="ECO:0000313" key="13">
    <source>
        <dbReference type="EMBL" id="XBH07865.1"/>
    </source>
</evidence>
<evidence type="ECO:0000256" key="5">
    <source>
        <dbReference type="ARBA" id="ARBA00022679"/>
    </source>
</evidence>
<dbReference type="EMBL" id="CP155447">
    <property type="protein sequence ID" value="XBH07865.1"/>
    <property type="molecule type" value="Genomic_DNA"/>
</dbReference>
<dbReference type="SUPFAM" id="SSF69618">
    <property type="entry name" value="HemD-like"/>
    <property type="match status" value="1"/>
</dbReference>
<keyword evidence="6" id="KW-0949">S-adenosyl-L-methionine</keyword>
<evidence type="ECO:0000256" key="9">
    <source>
        <dbReference type="ARBA" id="ARBA00060548"/>
    </source>
</evidence>
<dbReference type="GO" id="GO:0004852">
    <property type="term" value="F:uroporphyrinogen-III synthase activity"/>
    <property type="evidence" value="ECO:0007669"/>
    <property type="project" value="InterPro"/>
</dbReference>
<dbReference type="InterPro" id="IPR003754">
    <property type="entry name" value="4pyrrol_synth_uPrphyn_synth"/>
</dbReference>
<dbReference type="InterPro" id="IPR035996">
    <property type="entry name" value="4pyrrol_Methylase_sf"/>
</dbReference>
<dbReference type="AlphaFoldDB" id="A0AAU7CSD5"/>
<dbReference type="FunFam" id="3.30.950.10:FF:000001">
    <property type="entry name" value="Siroheme synthase"/>
    <property type="match status" value="1"/>
</dbReference>
<dbReference type="RefSeq" id="WP_406700701.1">
    <property type="nucleotide sequence ID" value="NZ_CP155447.1"/>
</dbReference>
<dbReference type="Pfam" id="PF00590">
    <property type="entry name" value="TP_methylase"/>
    <property type="match status" value="1"/>
</dbReference>
<dbReference type="SUPFAM" id="SSF53790">
    <property type="entry name" value="Tetrapyrrole methylase"/>
    <property type="match status" value="1"/>
</dbReference>
<dbReference type="PANTHER" id="PTHR45790:SF3">
    <property type="entry name" value="S-ADENOSYL-L-METHIONINE-DEPENDENT UROPORPHYRINOGEN III METHYLTRANSFERASE, CHLOROPLASTIC"/>
    <property type="match status" value="1"/>
</dbReference>
<dbReference type="PROSITE" id="PS00840">
    <property type="entry name" value="SUMT_2"/>
    <property type="match status" value="1"/>
</dbReference>
<accession>A0AAU7CSD5</accession>
<comment type="pathway">
    <text evidence="8">Porphyrin-containing compound metabolism; siroheme biosynthesis; precorrin-2 from uroporphyrinogen III: step 1/1.</text>
</comment>
<evidence type="ECO:0000256" key="3">
    <source>
        <dbReference type="ARBA" id="ARBA00022573"/>
    </source>
</evidence>
<evidence type="ECO:0000256" key="2">
    <source>
        <dbReference type="ARBA" id="ARBA00012162"/>
    </source>
</evidence>
<feature type="domain" description="Tetrapyrrole biosynthesis uroporphyrinogen III synthase" evidence="12">
    <location>
        <begin position="274"/>
        <end position="500"/>
    </location>
</feature>
<dbReference type="Pfam" id="PF02602">
    <property type="entry name" value="HEM4"/>
    <property type="match status" value="1"/>
</dbReference>
<comment type="similarity">
    <text evidence="1 10">Belongs to the precorrin methyltransferase family.</text>
</comment>
<comment type="pathway">
    <text evidence="9">Cofactor biosynthesis; adenosylcobalamin biosynthesis; precorrin-2 from uroporphyrinogen III: step 1/1.</text>
</comment>
<organism evidence="13">
    <name type="scientific">Singulisphaera sp. Ch08</name>
    <dbReference type="NCBI Taxonomy" id="3120278"/>
    <lineage>
        <taxon>Bacteria</taxon>
        <taxon>Pseudomonadati</taxon>
        <taxon>Planctomycetota</taxon>
        <taxon>Planctomycetia</taxon>
        <taxon>Isosphaerales</taxon>
        <taxon>Isosphaeraceae</taxon>
        <taxon>Singulisphaera</taxon>
    </lineage>
</organism>
<feature type="domain" description="Tetrapyrrole methylase" evidence="11">
    <location>
        <begin position="8"/>
        <end position="221"/>
    </location>
</feature>
<dbReference type="FunFam" id="3.40.1010.10:FF:000001">
    <property type="entry name" value="Siroheme synthase"/>
    <property type="match status" value="1"/>
</dbReference>
<evidence type="ECO:0000259" key="11">
    <source>
        <dbReference type="Pfam" id="PF00590"/>
    </source>
</evidence>
<evidence type="ECO:0000256" key="10">
    <source>
        <dbReference type="RuleBase" id="RU003960"/>
    </source>
</evidence>
<dbReference type="GO" id="GO:0004851">
    <property type="term" value="F:uroporphyrin-III C-methyltransferase activity"/>
    <property type="evidence" value="ECO:0007669"/>
    <property type="project" value="UniProtKB-EC"/>
</dbReference>
<evidence type="ECO:0000256" key="8">
    <source>
        <dbReference type="ARBA" id="ARBA00025705"/>
    </source>
</evidence>
<dbReference type="GO" id="GO:0009236">
    <property type="term" value="P:cobalamin biosynthetic process"/>
    <property type="evidence" value="ECO:0007669"/>
    <property type="project" value="UniProtKB-KW"/>
</dbReference>
<evidence type="ECO:0000256" key="6">
    <source>
        <dbReference type="ARBA" id="ARBA00022691"/>
    </source>
</evidence>
<dbReference type="InterPro" id="IPR003043">
    <property type="entry name" value="Uropor_MeTrfase_CS"/>
</dbReference>
<keyword evidence="7" id="KW-0627">Porphyrin biosynthesis</keyword>
<evidence type="ECO:0000256" key="4">
    <source>
        <dbReference type="ARBA" id="ARBA00022603"/>
    </source>
</evidence>
<name>A0AAU7CSD5_9BACT</name>
<dbReference type="GO" id="GO:0019354">
    <property type="term" value="P:siroheme biosynthetic process"/>
    <property type="evidence" value="ECO:0007669"/>
    <property type="project" value="InterPro"/>
</dbReference>
<evidence type="ECO:0000256" key="1">
    <source>
        <dbReference type="ARBA" id="ARBA00005879"/>
    </source>
</evidence>
<evidence type="ECO:0000256" key="7">
    <source>
        <dbReference type="ARBA" id="ARBA00023244"/>
    </source>
</evidence>
<proteinExistence type="inferred from homology"/>
<dbReference type="NCBIfam" id="NF004790">
    <property type="entry name" value="PRK06136.1"/>
    <property type="match status" value="1"/>
</dbReference>
<dbReference type="InterPro" id="IPR050161">
    <property type="entry name" value="Siro_Cobalamin_biosynth"/>
</dbReference>
<evidence type="ECO:0000259" key="12">
    <source>
        <dbReference type="Pfam" id="PF02602"/>
    </source>
</evidence>
<dbReference type="InterPro" id="IPR014777">
    <property type="entry name" value="4pyrrole_Mease_sub1"/>
</dbReference>
<sequence length="517" mass="55298">MAENVGIVYLVGAGPGDPGLLTRRGEALLKLADVVVYDHLASSRLLDLAPKTARLICAGKSIGHNIMPQGAINELLAEHAKAGRTVVRLKGGDPYVFGRGAEEAEYLRHSGVPFQVVPGVTAAVGVTAYAGVPVTHRDAASAVAFVTGHNDPEASSAQGRLDWAALAAFPGTLVVYMGVTRLESICKTLVRLGKPATTPAALVEAGTLPRQRTVSGTLTNLHERVAEAGLGPPALLVVGEVVSRRPALCWFENLPLFGQRIVVTRPRSEAEPSAATLESIGAEVLIAPTVEIRPLESYEELDRAIGRLTEFHWLVFTSANGVESFLERLDLLGRDVRALGHLKLAAIGPATARALGRFHLKADLIPDSFRSEDLAEALRPHALGGRVLLARADRGRTVLKDELERIAHVEQVTVYRNTDADALPAAVVARIEQGSLDWITLTSSAITERLHSLLTESARARIGREIRLASLSPVTSETARRLGWNVAAEAKVYTWEGLVEAIVEVVTTERANMSAQG</sequence>
<dbReference type="InterPro" id="IPR014776">
    <property type="entry name" value="4pyrrole_Mease_sub2"/>
</dbReference>
<protein>
    <recommendedName>
        <fullName evidence="2">uroporphyrinogen-III C-methyltransferase</fullName>
        <ecNumber evidence="2">2.1.1.107</ecNumber>
    </recommendedName>
</protein>
<dbReference type="Gene3D" id="3.40.50.10090">
    <property type="match status" value="2"/>
</dbReference>
<gene>
    <name evidence="13" type="primary">cobA</name>
    <name evidence="13" type="ORF">V5E97_18085</name>
</gene>
<dbReference type="InterPro" id="IPR006366">
    <property type="entry name" value="CobA/CysG_C"/>
</dbReference>
<dbReference type="GO" id="GO:0032259">
    <property type="term" value="P:methylation"/>
    <property type="evidence" value="ECO:0007669"/>
    <property type="project" value="UniProtKB-KW"/>
</dbReference>
<dbReference type="Gene3D" id="3.40.1010.10">
    <property type="entry name" value="Cobalt-precorrin-4 Transmethylase, Domain 1"/>
    <property type="match status" value="1"/>
</dbReference>
<dbReference type="Gene3D" id="3.30.950.10">
    <property type="entry name" value="Methyltransferase, Cobalt-precorrin-4 Transmethylase, Domain 2"/>
    <property type="match status" value="1"/>
</dbReference>
<dbReference type="EC" id="2.1.1.107" evidence="2"/>
<keyword evidence="3" id="KW-0169">Cobalamin biosynthesis</keyword>
<dbReference type="CDD" id="cd11642">
    <property type="entry name" value="SUMT"/>
    <property type="match status" value="1"/>
</dbReference>
<dbReference type="CDD" id="cd06578">
    <property type="entry name" value="HemD"/>
    <property type="match status" value="1"/>
</dbReference>
<keyword evidence="4 10" id="KW-0489">Methyltransferase</keyword>
<dbReference type="PANTHER" id="PTHR45790">
    <property type="entry name" value="SIROHEME SYNTHASE-RELATED"/>
    <property type="match status" value="1"/>
</dbReference>
<dbReference type="InterPro" id="IPR036108">
    <property type="entry name" value="4pyrrol_syn_uPrphyn_synt_sf"/>
</dbReference>
<dbReference type="InterPro" id="IPR000878">
    <property type="entry name" value="4pyrrol_Mease"/>
</dbReference>